<feature type="domain" description="Ig-like" evidence="4">
    <location>
        <begin position="35"/>
        <end position="128"/>
    </location>
</feature>
<organism evidence="5 6">
    <name type="scientific">Neolamprologus brichardi</name>
    <name type="common">Fairy cichlid</name>
    <name type="synonym">Lamprologus brichardi</name>
    <dbReference type="NCBI Taxonomy" id="32507"/>
    <lineage>
        <taxon>Eukaryota</taxon>
        <taxon>Metazoa</taxon>
        <taxon>Chordata</taxon>
        <taxon>Craniata</taxon>
        <taxon>Vertebrata</taxon>
        <taxon>Euteleostomi</taxon>
        <taxon>Actinopterygii</taxon>
        <taxon>Neopterygii</taxon>
        <taxon>Teleostei</taxon>
        <taxon>Neoteleostei</taxon>
        <taxon>Acanthomorphata</taxon>
        <taxon>Ovalentaria</taxon>
        <taxon>Cichlomorphae</taxon>
        <taxon>Cichliformes</taxon>
        <taxon>Cichlidae</taxon>
        <taxon>African cichlids</taxon>
        <taxon>Pseudocrenilabrinae</taxon>
        <taxon>Lamprologini</taxon>
        <taxon>Neolamprologus</taxon>
    </lineage>
</organism>
<sequence>IEIFVHIIMRAASRGGMGRKIETQALEPLNASESGQNITLTCQAPNNNIIVLEWSRADLGRQYVFLHRDGLFVPDDQHPSFKNRVNLQDRQMKDGDVSLILNNVTTADSGTYACRAVMGGIKRRKRLSVCVIRGEAASWLLMFVSGLSDVIRVKWILFRSSLITYLTADTSHLFLTCRSAWRRHRGWRREEWICWTDRWSLSFCCACCCCWWWFFDLQNTEPCFWVHTSLQLDLSLFNTFQLFPPDLSFLLLFQFLIVDTEHSELRQMTMY</sequence>
<evidence type="ECO:0000313" key="6">
    <source>
        <dbReference type="Proteomes" id="UP000261580"/>
    </source>
</evidence>
<dbReference type="Pfam" id="PF07686">
    <property type="entry name" value="V-set"/>
    <property type="match status" value="1"/>
</dbReference>
<keyword evidence="6" id="KW-1185">Reference proteome</keyword>
<reference evidence="5" key="2">
    <citation type="submission" date="2025-09" db="UniProtKB">
        <authorList>
            <consortium name="Ensembl"/>
        </authorList>
    </citation>
    <scope>IDENTIFICATION</scope>
</reference>
<dbReference type="InterPro" id="IPR013783">
    <property type="entry name" value="Ig-like_fold"/>
</dbReference>
<dbReference type="InterPro" id="IPR050504">
    <property type="entry name" value="IgSF_BTN/MOG"/>
</dbReference>
<dbReference type="Proteomes" id="UP000261580">
    <property type="component" value="Unassembled WGS sequence"/>
</dbReference>
<dbReference type="SMART" id="SM00406">
    <property type="entry name" value="IGv"/>
    <property type="match status" value="1"/>
</dbReference>
<evidence type="ECO:0000256" key="2">
    <source>
        <dbReference type="ARBA" id="ARBA00023136"/>
    </source>
</evidence>
<protein>
    <recommendedName>
        <fullName evidence="4">Ig-like domain-containing protein</fullName>
    </recommendedName>
</protein>
<dbReference type="GO" id="GO:0001817">
    <property type="term" value="P:regulation of cytokine production"/>
    <property type="evidence" value="ECO:0007669"/>
    <property type="project" value="TreeGrafter"/>
</dbReference>
<dbReference type="InterPro" id="IPR007110">
    <property type="entry name" value="Ig-like_dom"/>
</dbReference>
<dbReference type="Gene3D" id="2.60.40.10">
    <property type="entry name" value="Immunoglobulins"/>
    <property type="match status" value="1"/>
</dbReference>
<proteinExistence type="predicted"/>
<dbReference type="SMART" id="SM00409">
    <property type="entry name" value="IG"/>
    <property type="match status" value="1"/>
</dbReference>
<dbReference type="InterPro" id="IPR013106">
    <property type="entry name" value="Ig_V-set"/>
</dbReference>
<dbReference type="PANTHER" id="PTHR24100">
    <property type="entry name" value="BUTYROPHILIN"/>
    <property type="match status" value="1"/>
</dbReference>
<comment type="subcellular location">
    <subcellularLocation>
        <location evidence="1">Membrane</location>
    </subcellularLocation>
</comment>
<dbReference type="AlphaFoldDB" id="A0A3Q4M932"/>
<dbReference type="InterPro" id="IPR036179">
    <property type="entry name" value="Ig-like_dom_sf"/>
</dbReference>
<dbReference type="Ensembl" id="ENSNBRT00000004861.1">
    <property type="protein sequence ID" value="ENSNBRP00000004719.1"/>
    <property type="gene ID" value="ENSNBRG00000003734.1"/>
</dbReference>
<keyword evidence="3" id="KW-0393">Immunoglobulin domain</keyword>
<accession>A0A3Q4M932</accession>
<evidence type="ECO:0000256" key="1">
    <source>
        <dbReference type="ARBA" id="ARBA00004370"/>
    </source>
</evidence>
<dbReference type="InterPro" id="IPR003599">
    <property type="entry name" value="Ig_sub"/>
</dbReference>
<evidence type="ECO:0000313" key="5">
    <source>
        <dbReference type="Ensembl" id="ENSNBRP00000004719.1"/>
    </source>
</evidence>
<dbReference type="GO" id="GO:0050852">
    <property type="term" value="P:T cell receptor signaling pathway"/>
    <property type="evidence" value="ECO:0007669"/>
    <property type="project" value="TreeGrafter"/>
</dbReference>
<dbReference type="PANTHER" id="PTHR24100:SF151">
    <property type="entry name" value="ICOS LIGAND"/>
    <property type="match status" value="1"/>
</dbReference>
<reference evidence="5" key="1">
    <citation type="submission" date="2025-08" db="UniProtKB">
        <authorList>
            <consortium name="Ensembl"/>
        </authorList>
    </citation>
    <scope>IDENTIFICATION</scope>
</reference>
<keyword evidence="2" id="KW-0472">Membrane</keyword>
<dbReference type="PROSITE" id="PS50835">
    <property type="entry name" value="IG_LIKE"/>
    <property type="match status" value="1"/>
</dbReference>
<evidence type="ECO:0000259" key="4">
    <source>
        <dbReference type="PROSITE" id="PS50835"/>
    </source>
</evidence>
<dbReference type="Bgee" id="ENSNBRG00000003734">
    <property type="expression patterns" value="Expressed in zone of skin and 7 other cell types or tissues"/>
</dbReference>
<dbReference type="GO" id="GO:0005102">
    <property type="term" value="F:signaling receptor binding"/>
    <property type="evidence" value="ECO:0007669"/>
    <property type="project" value="TreeGrafter"/>
</dbReference>
<dbReference type="SUPFAM" id="SSF48726">
    <property type="entry name" value="Immunoglobulin"/>
    <property type="match status" value="1"/>
</dbReference>
<dbReference type="GO" id="GO:0009897">
    <property type="term" value="C:external side of plasma membrane"/>
    <property type="evidence" value="ECO:0007669"/>
    <property type="project" value="TreeGrafter"/>
</dbReference>
<evidence type="ECO:0000256" key="3">
    <source>
        <dbReference type="ARBA" id="ARBA00023319"/>
    </source>
</evidence>
<name>A0A3Q4M932_NEOBR</name>
<dbReference type="GeneTree" id="ENSGT01120000272315"/>